<dbReference type="HOGENOM" id="CLU_108933_0_0_9"/>
<evidence type="ECO:0000313" key="3">
    <source>
        <dbReference type="Proteomes" id="UP000004090"/>
    </source>
</evidence>
<dbReference type="Pfam" id="PF07456">
    <property type="entry name" value="Hpre_diP_synt_I"/>
    <property type="match status" value="1"/>
</dbReference>
<feature type="transmembrane region" description="Helical" evidence="1">
    <location>
        <begin position="135"/>
        <end position="156"/>
    </location>
</feature>
<gene>
    <name evidence="2" type="ORF">EUBDOL_00257</name>
</gene>
<reference evidence="2 3" key="1">
    <citation type="submission" date="2007-09" db="EMBL/GenBank/DDBJ databases">
        <title>Draft genome sequence of Eubacterium dolichum (DSM 3991).</title>
        <authorList>
            <person name="Sudarsanam P."/>
            <person name="Ley R."/>
            <person name="Guruge J."/>
            <person name="Turnbaugh P.J."/>
            <person name="Mahowald M."/>
            <person name="Liep D."/>
            <person name="Gordon J."/>
        </authorList>
    </citation>
    <scope>NUCLEOTIDE SEQUENCE [LARGE SCALE GENOMIC DNA]</scope>
    <source>
        <strain evidence="2 3">DSM 3991</strain>
    </source>
</reference>
<accession>A8R8C2</accession>
<feature type="transmembrane region" description="Helical" evidence="1">
    <location>
        <begin position="81"/>
        <end position="98"/>
    </location>
</feature>
<dbReference type="Proteomes" id="UP000004090">
    <property type="component" value="Unassembled WGS sequence"/>
</dbReference>
<organism evidence="2 3">
    <name type="scientific">Amedibacillus dolichus DSM 3991</name>
    <dbReference type="NCBI Taxonomy" id="428127"/>
    <lineage>
        <taxon>Bacteria</taxon>
        <taxon>Bacillati</taxon>
        <taxon>Bacillota</taxon>
        <taxon>Erysipelotrichia</taxon>
        <taxon>Erysipelotrichales</taxon>
        <taxon>Erysipelotrichaceae</taxon>
        <taxon>Amedibacillus</taxon>
    </lineage>
</organism>
<protein>
    <submittedName>
        <fullName evidence="2">Heptaprenyl diphosphate synthase component I</fullName>
    </submittedName>
</protein>
<reference evidence="2 3" key="2">
    <citation type="submission" date="2007-09" db="EMBL/GenBank/DDBJ databases">
        <authorList>
            <person name="Fulton L."/>
            <person name="Clifton S."/>
            <person name="Fulton B."/>
            <person name="Xu J."/>
            <person name="Minx P."/>
            <person name="Pepin K.H."/>
            <person name="Johnson M."/>
            <person name="Thiruvilangam P."/>
            <person name="Bhonagiri V."/>
            <person name="Nash W.E."/>
            <person name="Mardis E.R."/>
            <person name="Wilson R.K."/>
        </authorList>
    </citation>
    <scope>NUCLEOTIDE SEQUENCE [LARGE SCALE GENOMIC DNA]</scope>
    <source>
        <strain evidence="2 3">DSM 3991</strain>
    </source>
</reference>
<dbReference type="InterPro" id="IPR010898">
    <property type="entry name" value="Hpre_diP_synth_I"/>
</dbReference>
<feature type="transmembrane region" description="Helical" evidence="1">
    <location>
        <begin position="36"/>
        <end position="53"/>
    </location>
</feature>
<dbReference type="Gene3D" id="1.10.1760.20">
    <property type="match status" value="1"/>
</dbReference>
<keyword evidence="1" id="KW-1133">Transmembrane helix</keyword>
<dbReference type="EMBL" id="ABAW02000011">
    <property type="protein sequence ID" value="EDP12163.1"/>
    <property type="molecule type" value="Genomic_DNA"/>
</dbReference>
<evidence type="ECO:0000256" key="1">
    <source>
        <dbReference type="SAM" id="Phobius"/>
    </source>
</evidence>
<dbReference type="PIRSF" id="PIRSF027391">
    <property type="entry name" value="Hpre_diP_synt_I"/>
    <property type="match status" value="1"/>
</dbReference>
<comment type="caution">
    <text evidence="2">The sequence shown here is derived from an EMBL/GenBank/DDBJ whole genome shotgun (WGS) entry which is preliminary data.</text>
</comment>
<evidence type="ECO:0000313" key="2">
    <source>
        <dbReference type="EMBL" id="EDP12163.1"/>
    </source>
</evidence>
<dbReference type="eggNOG" id="COG4769">
    <property type="taxonomic scope" value="Bacteria"/>
</dbReference>
<keyword evidence="1" id="KW-0812">Transmembrane</keyword>
<keyword evidence="1" id="KW-0472">Membrane</keyword>
<feature type="transmembrane region" description="Helical" evidence="1">
    <location>
        <begin position="105"/>
        <end position="129"/>
    </location>
</feature>
<dbReference type="InterPro" id="IPR014535">
    <property type="entry name" value="Hpre_diP_synt_I"/>
</dbReference>
<dbReference type="STRING" id="428127.EUBDOL_00257"/>
<sequence>MMSKTKRMTTITMLIALSIIFHMVESMIPVPLPVPGFRLGLANIVGLVAFYLFNSRVFIGVNFMRVLLASLLRGTLFGTGFWLSLCGVSFSCLACIVARKQTSMTIYGVSVIGSVFHCIGQVVAVTFIYEQFFMQAILPLLTLLAIPTGLFVALVAKQVISRIKTR</sequence>
<proteinExistence type="predicted"/>
<name>A8R8C2_9FIRM</name>
<dbReference type="AlphaFoldDB" id="A8R8C2"/>